<evidence type="ECO:0000313" key="3">
    <source>
        <dbReference type="EMBL" id="KAG8379144.1"/>
    </source>
</evidence>
<dbReference type="Pfam" id="PF04937">
    <property type="entry name" value="DUF659"/>
    <property type="match status" value="1"/>
</dbReference>
<name>A0AAV6XG82_9LAMI</name>
<feature type="region of interest" description="Disordered" evidence="1">
    <location>
        <begin position="1"/>
        <end position="22"/>
    </location>
</feature>
<dbReference type="Proteomes" id="UP000826271">
    <property type="component" value="Unassembled WGS sequence"/>
</dbReference>
<feature type="compositionally biased region" description="Basic and acidic residues" evidence="1">
    <location>
        <begin position="88"/>
        <end position="99"/>
    </location>
</feature>
<feature type="domain" description="DUF659" evidence="2">
    <location>
        <begin position="202"/>
        <end position="365"/>
    </location>
</feature>
<feature type="compositionally biased region" description="Low complexity" evidence="1">
    <location>
        <begin position="1"/>
        <end position="18"/>
    </location>
</feature>
<dbReference type="EMBL" id="WHWC01000007">
    <property type="protein sequence ID" value="KAG8379144.1"/>
    <property type="molecule type" value="Genomic_DNA"/>
</dbReference>
<dbReference type="SUPFAM" id="SSF53098">
    <property type="entry name" value="Ribonuclease H-like"/>
    <property type="match status" value="1"/>
</dbReference>
<evidence type="ECO:0000259" key="2">
    <source>
        <dbReference type="Pfam" id="PF04937"/>
    </source>
</evidence>
<comment type="caution">
    <text evidence="3">The sequence shown here is derived from an EMBL/GenBank/DDBJ whole genome shotgun (WGS) entry which is preliminary data.</text>
</comment>
<dbReference type="PANTHER" id="PTHR32166">
    <property type="entry name" value="OSJNBA0013A04.12 PROTEIN"/>
    <property type="match status" value="1"/>
</dbReference>
<dbReference type="InterPro" id="IPR007021">
    <property type="entry name" value="DUF659"/>
</dbReference>
<dbReference type="InterPro" id="IPR012337">
    <property type="entry name" value="RNaseH-like_sf"/>
</dbReference>
<proteinExistence type="predicted"/>
<protein>
    <recommendedName>
        <fullName evidence="2">DUF659 domain-containing protein</fullName>
    </recommendedName>
</protein>
<sequence length="627" mass="71170">MNFGSSSQSGGDVSSPPSDNRPLWKYVTKMTRSKECGGNIPFTCNLCKATYKGSYSRVKSHLLKIGGNGIKVCSKVTDSQLNEMKKLEDEATQRREIEQPRLAPLSGAFSSSSQSSSHSVSVDALNSMRQEGYEYAPRKRKVDGDNNPIEKAFNYMGREQLDAEIAKMFYSAGLPFNLARNPHYVKAFSYATNSRIAGYVPPGYNALRTTLLANERRRVESSLEFTKSTWNSTSVTLVCDGWSDPQRRPLINFMAISENGTMFIHAINCEGEYKDKWFIARLIKEVIVEVGVTNVVQVITDNAPVCKAAGLLIEQAYPRIFWTPCVVHTLNLALKNICAAKNTDANEITYDECHWITEIATSAVMIKNFISNHSMRLAMFNEFSKLKLLAVAETRFASVIIMLKRFKLIKQQLQVMVISERWSCYRDDDFNKARIVKERLLDDLWWDSIDYILAFTDPIYNMLRECDTDKSCLHLVYEMWDSMIYQVRSTIYKHEKKSDNEDSSFWNVVRKVLEDRWSKSNTPLHCLAYSLNPRSTSKRLVPDEDARRKVNIELANFLGCLEDFGDGDCDTKMWDVGGDAFESSDDVGILEIANLSLDEPGLENDLFVDEVGEAPCNDSEIFPNVED</sequence>
<organism evidence="3 4">
    <name type="scientific">Buddleja alternifolia</name>
    <dbReference type="NCBI Taxonomy" id="168488"/>
    <lineage>
        <taxon>Eukaryota</taxon>
        <taxon>Viridiplantae</taxon>
        <taxon>Streptophyta</taxon>
        <taxon>Embryophyta</taxon>
        <taxon>Tracheophyta</taxon>
        <taxon>Spermatophyta</taxon>
        <taxon>Magnoliopsida</taxon>
        <taxon>eudicotyledons</taxon>
        <taxon>Gunneridae</taxon>
        <taxon>Pentapetalae</taxon>
        <taxon>asterids</taxon>
        <taxon>lamiids</taxon>
        <taxon>Lamiales</taxon>
        <taxon>Scrophulariaceae</taxon>
        <taxon>Buddlejeae</taxon>
        <taxon>Buddleja</taxon>
    </lineage>
</organism>
<accession>A0AAV6XG82</accession>
<feature type="region of interest" description="Disordered" evidence="1">
    <location>
        <begin position="88"/>
        <end position="123"/>
    </location>
</feature>
<evidence type="ECO:0000256" key="1">
    <source>
        <dbReference type="SAM" id="MobiDB-lite"/>
    </source>
</evidence>
<dbReference type="PANTHER" id="PTHR32166:SF81">
    <property type="entry name" value="OS06G0658400 PROTEIN"/>
    <property type="match status" value="1"/>
</dbReference>
<evidence type="ECO:0000313" key="4">
    <source>
        <dbReference type="Proteomes" id="UP000826271"/>
    </source>
</evidence>
<reference evidence="3" key="1">
    <citation type="submission" date="2019-10" db="EMBL/GenBank/DDBJ databases">
        <authorList>
            <person name="Zhang R."/>
            <person name="Pan Y."/>
            <person name="Wang J."/>
            <person name="Ma R."/>
            <person name="Yu S."/>
        </authorList>
    </citation>
    <scope>NUCLEOTIDE SEQUENCE</scope>
    <source>
        <strain evidence="3">LA-IB0</strain>
        <tissue evidence="3">Leaf</tissue>
    </source>
</reference>
<keyword evidence="4" id="KW-1185">Reference proteome</keyword>
<feature type="compositionally biased region" description="Low complexity" evidence="1">
    <location>
        <begin position="106"/>
        <end position="121"/>
    </location>
</feature>
<dbReference type="AlphaFoldDB" id="A0AAV6XG82"/>
<gene>
    <name evidence="3" type="ORF">BUALT_Bualt07G0057600</name>
</gene>